<dbReference type="EMBL" id="LXQA010200477">
    <property type="protein sequence ID" value="MCI32983.1"/>
    <property type="molecule type" value="Genomic_DNA"/>
</dbReference>
<reference evidence="2 3" key="1">
    <citation type="journal article" date="2018" name="Front. Plant Sci.">
        <title>Red Clover (Trifolium pratense) and Zigzag Clover (T. medium) - A Picture of Genomic Similarities and Differences.</title>
        <authorList>
            <person name="Dluhosova J."/>
            <person name="Istvanek J."/>
            <person name="Nedelnik J."/>
            <person name="Repkova J."/>
        </authorList>
    </citation>
    <scope>NUCLEOTIDE SEQUENCE [LARGE SCALE GENOMIC DNA]</scope>
    <source>
        <strain evidence="3">cv. 10/8</strain>
        <tissue evidence="2">Leaf</tissue>
    </source>
</reference>
<evidence type="ECO:0000313" key="2">
    <source>
        <dbReference type="EMBL" id="MCI32983.1"/>
    </source>
</evidence>
<accession>A0A392R8R2</accession>
<protein>
    <submittedName>
        <fullName evidence="2">Uncharacterized protein</fullName>
    </submittedName>
</protein>
<keyword evidence="1" id="KW-0472">Membrane</keyword>
<name>A0A392R8R2_9FABA</name>
<keyword evidence="3" id="KW-1185">Reference proteome</keyword>
<feature type="non-terminal residue" evidence="2">
    <location>
        <position position="1"/>
    </location>
</feature>
<organism evidence="2 3">
    <name type="scientific">Trifolium medium</name>
    <dbReference type="NCBI Taxonomy" id="97028"/>
    <lineage>
        <taxon>Eukaryota</taxon>
        <taxon>Viridiplantae</taxon>
        <taxon>Streptophyta</taxon>
        <taxon>Embryophyta</taxon>
        <taxon>Tracheophyta</taxon>
        <taxon>Spermatophyta</taxon>
        <taxon>Magnoliopsida</taxon>
        <taxon>eudicotyledons</taxon>
        <taxon>Gunneridae</taxon>
        <taxon>Pentapetalae</taxon>
        <taxon>rosids</taxon>
        <taxon>fabids</taxon>
        <taxon>Fabales</taxon>
        <taxon>Fabaceae</taxon>
        <taxon>Papilionoideae</taxon>
        <taxon>50 kb inversion clade</taxon>
        <taxon>NPAAA clade</taxon>
        <taxon>Hologalegina</taxon>
        <taxon>IRL clade</taxon>
        <taxon>Trifolieae</taxon>
        <taxon>Trifolium</taxon>
    </lineage>
</organism>
<proteinExistence type="predicted"/>
<evidence type="ECO:0000313" key="3">
    <source>
        <dbReference type="Proteomes" id="UP000265520"/>
    </source>
</evidence>
<sequence length="85" mass="9730">DDKSTRKARRIDDNDDLKIPTTICFEETATLQPPLMTTRKKEEEERTTTSVDGVAFPTVVLFLAVVGTVKMIRRNNKPINFNLDY</sequence>
<comment type="caution">
    <text evidence="2">The sequence shown here is derived from an EMBL/GenBank/DDBJ whole genome shotgun (WGS) entry which is preliminary data.</text>
</comment>
<keyword evidence="1" id="KW-1133">Transmembrane helix</keyword>
<dbReference type="Proteomes" id="UP000265520">
    <property type="component" value="Unassembled WGS sequence"/>
</dbReference>
<feature type="transmembrane region" description="Helical" evidence="1">
    <location>
        <begin position="54"/>
        <end position="72"/>
    </location>
</feature>
<keyword evidence="1" id="KW-0812">Transmembrane</keyword>
<dbReference type="AlphaFoldDB" id="A0A392R8R2"/>
<evidence type="ECO:0000256" key="1">
    <source>
        <dbReference type="SAM" id="Phobius"/>
    </source>
</evidence>